<evidence type="ECO:0000313" key="2">
    <source>
        <dbReference type="Proteomes" id="UP000596938"/>
    </source>
</evidence>
<reference evidence="2" key="1">
    <citation type="journal article" date="2019" name="Int. J. Syst. Evol. Microbiol.">
        <title>The Global Catalogue of Microorganisms (GCM) 10K type strain sequencing project: providing services to taxonomists for standard genome sequencing and annotation.</title>
        <authorList>
            <consortium name="The Broad Institute Genomics Platform"/>
            <consortium name="The Broad Institute Genome Sequencing Center for Infectious Disease"/>
            <person name="Wu L."/>
            <person name="Ma J."/>
        </authorList>
    </citation>
    <scope>NUCLEOTIDE SEQUENCE [LARGE SCALE GENOMIC DNA]</scope>
    <source>
        <strain evidence="2">CGMCC 1.1927</strain>
    </source>
</reference>
<gene>
    <name evidence="1" type="ORF">GCM10011577_39320</name>
</gene>
<protein>
    <submittedName>
        <fullName evidence="1">Uncharacterized protein</fullName>
    </submittedName>
</protein>
<name>A0ABQ1Y361_9MICC</name>
<accession>A0ABQ1Y361</accession>
<proteinExistence type="predicted"/>
<evidence type="ECO:0000313" key="1">
    <source>
        <dbReference type="EMBL" id="GGH10479.1"/>
    </source>
</evidence>
<comment type="caution">
    <text evidence="1">The sequence shown here is derived from an EMBL/GenBank/DDBJ whole genome shotgun (WGS) entry which is preliminary data.</text>
</comment>
<dbReference type="EMBL" id="BMKU01000019">
    <property type="protein sequence ID" value="GGH10479.1"/>
    <property type="molecule type" value="Genomic_DNA"/>
</dbReference>
<keyword evidence="2" id="KW-1185">Reference proteome</keyword>
<dbReference type="Proteomes" id="UP000596938">
    <property type="component" value="Unassembled WGS sequence"/>
</dbReference>
<sequence>MPLISTYYDGPVTESDRAQNPAGRIEYGVYGNEDFRVTAHPSIPYAVLVKKGRAHGHGVTDEAEIDQVVNCPPLASGVRWDLIVIRRNWQPELGGPSTFAVIDVGTNPVIPDAPTRKVGPGVEDDQPIALVRWQGGTSAPMEIRDLRVWSNNGGMFAVDPLARQYLNKIGTKVKIAGEVWSYERLSATEADWVNEDGSGPWVELTLEQGWANNGASRARARTMGRGSFIQVQADVRYTGSTIYEGWIIAKFPGGMIPKEHTFVPGTTNGYRSGAVYSVYAGGIAVGPFPLGTVCQLGGVGVLK</sequence>
<organism evidence="1 2">
    <name type="scientific">Pseudarthrobacter polychromogenes</name>
    <dbReference type="NCBI Taxonomy" id="1676"/>
    <lineage>
        <taxon>Bacteria</taxon>
        <taxon>Bacillati</taxon>
        <taxon>Actinomycetota</taxon>
        <taxon>Actinomycetes</taxon>
        <taxon>Micrococcales</taxon>
        <taxon>Micrococcaceae</taxon>
        <taxon>Pseudarthrobacter</taxon>
    </lineage>
</organism>
<dbReference type="RefSeq" id="WP_188813826.1">
    <property type="nucleotide sequence ID" value="NZ_BAAAWV010000001.1"/>
</dbReference>